<dbReference type="Proteomes" id="UP000679725">
    <property type="component" value="Unassembled WGS sequence"/>
</dbReference>
<comment type="caution">
    <text evidence="1">The sequence shown here is derived from an EMBL/GenBank/DDBJ whole genome shotgun (WGS) entry which is preliminary data.</text>
</comment>
<keyword evidence="2" id="KW-1185">Reference proteome</keyword>
<evidence type="ECO:0000313" key="1">
    <source>
        <dbReference type="EMBL" id="CAG5072739.1"/>
    </source>
</evidence>
<organism evidence="1 2">
    <name type="scientific">Dyadobacter linearis</name>
    <dbReference type="NCBI Taxonomy" id="2823330"/>
    <lineage>
        <taxon>Bacteria</taxon>
        <taxon>Pseudomonadati</taxon>
        <taxon>Bacteroidota</taxon>
        <taxon>Cytophagia</taxon>
        <taxon>Cytophagales</taxon>
        <taxon>Spirosomataceae</taxon>
        <taxon>Dyadobacter</taxon>
    </lineage>
</organism>
<protein>
    <recommendedName>
        <fullName evidence="3">Tripartite tricarboxylate transporter family receptor</fullName>
    </recommendedName>
</protein>
<evidence type="ECO:0000313" key="2">
    <source>
        <dbReference type="Proteomes" id="UP000679725"/>
    </source>
</evidence>
<reference evidence="1 2" key="1">
    <citation type="submission" date="2021-04" db="EMBL/GenBank/DDBJ databases">
        <authorList>
            <person name="Rodrigo-Torres L."/>
            <person name="Arahal R. D."/>
            <person name="Lucena T."/>
        </authorList>
    </citation>
    <scope>NUCLEOTIDE SEQUENCE [LARGE SCALE GENOMIC DNA]</scope>
    <source>
        <strain evidence="1 2">CECT 9623</strain>
    </source>
</reference>
<dbReference type="EMBL" id="CAJRAU010000006">
    <property type="protein sequence ID" value="CAG5072739.1"/>
    <property type="molecule type" value="Genomic_DNA"/>
</dbReference>
<proteinExistence type="predicted"/>
<gene>
    <name evidence="1" type="ORF">DYBT9623_04300</name>
</gene>
<name>A0ABN7RHM6_9BACT</name>
<evidence type="ECO:0008006" key="3">
    <source>
        <dbReference type="Google" id="ProtNLM"/>
    </source>
</evidence>
<sequence>MAYSQAGSDASIGDEYAAISEYPNKMFAAIGQIFEIVKPNPQDVADAVVKLINSPKGMRPLRTVVDPSTGEFIKKANDAVSAEYAKALTAFGMEGLLK</sequence>
<accession>A0ABN7RHM6</accession>
<dbReference type="RefSeq" id="WP_215235571.1">
    <property type="nucleotide sequence ID" value="NZ_CAJRAU010000006.1"/>
</dbReference>